<proteinExistence type="predicted"/>
<reference evidence="2" key="1">
    <citation type="journal article" date="2019" name="Int. J. Syst. Evol. Microbiol.">
        <title>The Global Catalogue of Microorganisms (GCM) 10K type strain sequencing project: providing services to taxonomists for standard genome sequencing and annotation.</title>
        <authorList>
            <consortium name="The Broad Institute Genomics Platform"/>
            <consortium name="The Broad Institute Genome Sequencing Center for Infectious Disease"/>
            <person name="Wu L."/>
            <person name="Ma J."/>
        </authorList>
    </citation>
    <scope>NUCLEOTIDE SEQUENCE [LARGE SCALE GENOMIC DNA]</scope>
    <source>
        <strain evidence="2">CGMCC 4.7319</strain>
    </source>
</reference>
<evidence type="ECO:0000313" key="2">
    <source>
        <dbReference type="Proteomes" id="UP000597656"/>
    </source>
</evidence>
<dbReference type="Proteomes" id="UP000597656">
    <property type="component" value="Unassembled WGS sequence"/>
</dbReference>
<protein>
    <submittedName>
        <fullName evidence="1">Uncharacterized protein</fullName>
    </submittedName>
</protein>
<comment type="caution">
    <text evidence="1">The sequence shown here is derived from an EMBL/GenBank/DDBJ whole genome shotgun (WGS) entry which is preliminary data.</text>
</comment>
<accession>A0ABQ2IKJ8</accession>
<name>A0ABQ2IKJ8_9PSEU</name>
<evidence type="ECO:0000313" key="1">
    <source>
        <dbReference type="EMBL" id="GGN11397.1"/>
    </source>
</evidence>
<keyword evidence="2" id="KW-1185">Reference proteome</keyword>
<dbReference type="EMBL" id="BMNC01000010">
    <property type="protein sequence ID" value="GGN11397.1"/>
    <property type="molecule type" value="Genomic_DNA"/>
</dbReference>
<gene>
    <name evidence="1" type="ORF">GCM10011609_59300</name>
</gene>
<sequence length="88" mass="9705">MGMNVFPLPQKPPISDIEPLCDNGSGHAEWHYNQIGNRTKSWAFSGQVRYVSGAEGDRLRGELAAVIRDLLDWAAAQHAEQVDDQEAA</sequence>
<organism evidence="1 2">
    <name type="scientific">Lentzea pudingi</name>
    <dbReference type="NCBI Taxonomy" id="1789439"/>
    <lineage>
        <taxon>Bacteria</taxon>
        <taxon>Bacillati</taxon>
        <taxon>Actinomycetota</taxon>
        <taxon>Actinomycetes</taxon>
        <taxon>Pseudonocardiales</taxon>
        <taxon>Pseudonocardiaceae</taxon>
        <taxon>Lentzea</taxon>
    </lineage>
</organism>
<dbReference type="RefSeq" id="WP_189158139.1">
    <property type="nucleotide sequence ID" value="NZ_BMNC01000010.1"/>
</dbReference>